<dbReference type="GO" id="GO:0006637">
    <property type="term" value="P:acyl-CoA metabolic process"/>
    <property type="evidence" value="ECO:0007669"/>
    <property type="project" value="TreeGrafter"/>
</dbReference>
<comment type="caution">
    <text evidence="5">The sequence shown here is derived from an EMBL/GenBank/DDBJ whole genome shotgun (WGS) entry which is preliminary data.</text>
</comment>
<dbReference type="RefSeq" id="WP_271204208.1">
    <property type="nucleotide sequence ID" value="NZ_BSFK01000007.1"/>
</dbReference>
<evidence type="ECO:0000313" key="5">
    <source>
        <dbReference type="EMBL" id="GLK76259.1"/>
    </source>
</evidence>
<feature type="domain" description="HotDog ACOT-type" evidence="4">
    <location>
        <begin position="137"/>
        <end position="249"/>
    </location>
</feature>
<dbReference type="InterPro" id="IPR029069">
    <property type="entry name" value="HotDog_dom_sf"/>
</dbReference>
<dbReference type="AlphaFoldDB" id="A0A9W6JHQ0"/>
<dbReference type="GO" id="GO:0052816">
    <property type="term" value="F:long-chain fatty acyl-CoA hydrolase activity"/>
    <property type="evidence" value="ECO:0007669"/>
    <property type="project" value="TreeGrafter"/>
</dbReference>
<organism evidence="5 6">
    <name type="scientific">Methylopila jiangsuensis</name>
    <dbReference type="NCBI Taxonomy" id="586230"/>
    <lineage>
        <taxon>Bacteria</taxon>
        <taxon>Pseudomonadati</taxon>
        <taxon>Pseudomonadota</taxon>
        <taxon>Alphaproteobacteria</taxon>
        <taxon>Hyphomicrobiales</taxon>
        <taxon>Methylopilaceae</taxon>
        <taxon>Methylopila</taxon>
    </lineage>
</organism>
<evidence type="ECO:0000259" key="4">
    <source>
        <dbReference type="PROSITE" id="PS51770"/>
    </source>
</evidence>
<accession>A0A9W6JHQ0</accession>
<dbReference type="InterPro" id="IPR040170">
    <property type="entry name" value="Cytosol_ACT"/>
</dbReference>
<evidence type="ECO:0000256" key="2">
    <source>
        <dbReference type="ARBA" id="ARBA00022801"/>
    </source>
</evidence>
<reference evidence="5" key="1">
    <citation type="journal article" date="2014" name="Int. J. Syst. Evol. Microbiol.">
        <title>Complete genome sequence of Corynebacterium casei LMG S-19264T (=DSM 44701T), isolated from a smear-ripened cheese.</title>
        <authorList>
            <consortium name="US DOE Joint Genome Institute (JGI-PGF)"/>
            <person name="Walter F."/>
            <person name="Albersmeier A."/>
            <person name="Kalinowski J."/>
            <person name="Ruckert C."/>
        </authorList>
    </citation>
    <scope>NUCLEOTIDE SEQUENCE</scope>
    <source>
        <strain evidence="5">VKM B-2555</strain>
    </source>
</reference>
<dbReference type="PANTHER" id="PTHR11049:SF24">
    <property type="entry name" value="CYTOSOLIC ACYL COENZYME A THIOESTER HYDROLASE"/>
    <property type="match status" value="1"/>
</dbReference>
<feature type="domain" description="HotDog ACOT-type" evidence="4">
    <location>
        <begin position="7"/>
        <end position="119"/>
    </location>
</feature>
<protein>
    <submittedName>
        <fullName evidence="5">Acyl-CoA thioesterase</fullName>
    </submittedName>
</protein>
<dbReference type="PROSITE" id="PS51770">
    <property type="entry name" value="HOTDOG_ACOT"/>
    <property type="match status" value="2"/>
</dbReference>
<dbReference type="InterPro" id="IPR033120">
    <property type="entry name" value="HOTDOG_ACOT"/>
</dbReference>
<dbReference type="Proteomes" id="UP001143364">
    <property type="component" value="Unassembled WGS sequence"/>
</dbReference>
<dbReference type="Pfam" id="PF03061">
    <property type="entry name" value="4HBT"/>
    <property type="match status" value="2"/>
</dbReference>
<gene>
    <name evidence="5" type="ORF">GCM10008171_15130</name>
</gene>
<dbReference type="PANTHER" id="PTHR11049">
    <property type="entry name" value="ACYL COENZYME A THIOESTER HYDROLASE"/>
    <property type="match status" value="1"/>
</dbReference>
<dbReference type="CDD" id="cd03442">
    <property type="entry name" value="BFIT_BACH"/>
    <property type="match status" value="1"/>
</dbReference>
<dbReference type="EMBL" id="BSFK01000007">
    <property type="protein sequence ID" value="GLK76259.1"/>
    <property type="molecule type" value="Genomic_DNA"/>
</dbReference>
<reference evidence="5" key="2">
    <citation type="submission" date="2023-01" db="EMBL/GenBank/DDBJ databases">
        <authorList>
            <person name="Sun Q."/>
            <person name="Evtushenko L."/>
        </authorList>
    </citation>
    <scope>NUCLEOTIDE SEQUENCE</scope>
    <source>
        <strain evidence="5">VKM B-2555</strain>
    </source>
</reference>
<comment type="similarity">
    <text evidence="1">Belongs to the acyl coenzyme A hydrolase family.</text>
</comment>
<proteinExistence type="inferred from homology"/>
<dbReference type="Gene3D" id="3.10.129.10">
    <property type="entry name" value="Hotdog Thioesterase"/>
    <property type="match status" value="2"/>
</dbReference>
<keyword evidence="6" id="KW-1185">Reference proteome</keyword>
<evidence type="ECO:0000256" key="1">
    <source>
        <dbReference type="ARBA" id="ARBA00010458"/>
    </source>
</evidence>
<evidence type="ECO:0000256" key="3">
    <source>
        <dbReference type="PROSITE-ProRule" id="PRU01106"/>
    </source>
</evidence>
<dbReference type="SUPFAM" id="SSF54637">
    <property type="entry name" value="Thioesterase/thiol ester dehydrase-isomerase"/>
    <property type="match status" value="2"/>
</dbReference>
<evidence type="ECO:0000313" key="6">
    <source>
        <dbReference type="Proteomes" id="UP001143364"/>
    </source>
</evidence>
<name>A0A9W6JHQ0_9HYPH</name>
<dbReference type="GO" id="GO:0005829">
    <property type="term" value="C:cytosol"/>
    <property type="evidence" value="ECO:0007669"/>
    <property type="project" value="TreeGrafter"/>
</dbReference>
<dbReference type="InterPro" id="IPR006683">
    <property type="entry name" value="Thioestr_dom"/>
</dbReference>
<keyword evidence="2 3" id="KW-0378">Hydrolase</keyword>
<dbReference type="GO" id="GO:0009062">
    <property type="term" value="P:fatty acid catabolic process"/>
    <property type="evidence" value="ECO:0007669"/>
    <property type="project" value="TreeGrafter"/>
</dbReference>
<sequence>MTAGQPATTSTTLVDVVFPGDTNHHGTLFGGVGLAHMDKVAFIAASRHGRRAFVTASCERVDFDRPAKLGDIIELTGALVRVGRRSLGVEVDFFAETPLTGERRRCGRSVFNMVAVGDLQDGGGALPPMPAPAAVARTSELRMVEMVFPEQTSHYGSLFGGRALEAMAKSAFVAASRRARAAVVLAATPWSEFVSQIGAGEVMEIAPRIARVGRSSMTVDVELTAENLLTGERRRAGAAAFTMVAVGADHRPIPVRAAPETAL</sequence>